<evidence type="ECO:0000313" key="3">
    <source>
        <dbReference type="Proteomes" id="UP000076088"/>
    </source>
</evidence>
<dbReference type="EMBL" id="CP013346">
    <property type="protein sequence ID" value="AMU92927.1"/>
    <property type="molecule type" value="Genomic_DNA"/>
</dbReference>
<name>A0AAC9B008_SPHMC</name>
<dbReference type="AlphaFoldDB" id="A0AAC9B008"/>
<organism evidence="2 3">
    <name type="scientific">Sphingopyxis macrogoltabida</name>
    <name type="common">Sphingomonas macrogoltabidus</name>
    <dbReference type="NCBI Taxonomy" id="33050"/>
    <lineage>
        <taxon>Bacteria</taxon>
        <taxon>Pseudomonadati</taxon>
        <taxon>Pseudomonadota</taxon>
        <taxon>Alphaproteobacteria</taxon>
        <taxon>Sphingomonadales</taxon>
        <taxon>Sphingomonadaceae</taxon>
        <taxon>Sphingopyxis</taxon>
    </lineage>
</organism>
<keyword evidence="2" id="KW-0614">Plasmid</keyword>
<protein>
    <submittedName>
        <fullName evidence="2">Antitoxin</fullName>
    </submittedName>
</protein>
<accession>A0AAC9B008</accession>
<feature type="domain" description="Antitoxin Xre/MbcA/ParS-like toxin-binding" evidence="1">
    <location>
        <begin position="90"/>
        <end position="140"/>
    </location>
</feature>
<proteinExistence type="predicted"/>
<reference evidence="3" key="1">
    <citation type="submission" date="2015-11" db="EMBL/GenBank/DDBJ databases">
        <title>Complete genome sequence of a polyethylene-glycol degrader Sphingopyxis macrogoltabida 203N (NBRC 111659).</title>
        <authorList>
            <person name="Yoshiyuki O."/>
            <person name="Shouta N."/>
            <person name="Nagata Y."/>
            <person name="Numata M."/>
            <person name="Tsuchikane K."/>
            <person name="Hosoyama A."/>
            <person name="Yamazoe A."/>
            <person name="Tsuda M."/>
            <person name="Fujita N."/>
            <person name="Kawai F."/>
        </authorList>
    </citation>
    <scope>NUCLEOTIDE SEQUENCE [LARGE SCALE GENOMIC DNA]</scope>
    <source>
        <strain evidence="3">203N</strain>
        <plasmid evidence="3">unnamed2</plasmid>
    </source>
</reference>
<sequence>MNVAASSFADSLGLKVAQRSPLAMANSIKAGLPLSSLERLSKAIAPDDASFPYRFVPRATLTRRKSAREPKLTIDEGNRVAAVAKVWEFAMDIYRDEEKAREFLYRRHPMLENQRPIDVATDTGVGADLVINLLGRAAYGGAA</sequence>
<dbReference type="Pfam" id="PF09722">
    <property type="entry name" value="Xre_MbcA_ParS_C"/>
    <property type="match status" value="1"/>
</dbReference>
<dbReference type="InterPro" id="IPR024467">
    <property type="entry name" value="Xre/MbcA/ParS-like_toxin-bd"/>
</dbReference>
<geneLocation type="plasmid" evidence="2 3">
    <name>unnamed2</name>
</geneLocation>
<gene>
    <name evidence="2" type="ORF">ATM17_40320</name>
</gene>
<dbReference type="InterPro" id="IPR011979">
    <property type="entry name" value="Antitox_Xre"/>
</dbReference>
<evidence type="ECO:0000313" key="2">
    <source>
        <dbReference type="EMBL" id="AMU92927.1"/>
    </source>
</evidence>
<reference evidence="2 3" key="2">
    <citation type="journal article" date="2016" name="Genome Announc.">
        <title>Complete Genome Sequence of Sphingopyxis macrogoltabida Strain 203N (NBRC 111659), a Polyethylene Glycol Degrader.</title>
        <authorList>
            <person name="Ohtsubo Y."/>
            <person name="Nonoyama S."/>
            <person name="Nagata Y."/>
            <person name="Numata M."/>
            <person name="Tsuchikane K."/>
            <person name="Hosoyama A."/>
            <person name="Yamazoe A."/>
            <person name="Tsuda M."/>
            <person name="Fujita N."/>
            <person name="Kawai F."/>
        </authorList>
    </citation>
    <scope>NUCLEOTIDE SEQUENCE [LARGE SCALE GENOMIC DNA]</scope>
    <source>
        <strain evidence="2 3">203N</strain>
    </source>
</reference>
<keyword evidence="3" id="KW-1185">Reference proteome</keyword>
<dbReference type="Proteomes" id="UP000076088">
    <property type="component" value="Plasmid unnamed2"/>
</dbReference>
<dbReference type="NCBIfam" id="TIGR02293">
    <property type="entry name" value="TAS_TIGR02293"/>
    <property type="match status" value="1"/>
</dbReference>
<evidence type="ECO:0000259" key="1">
    <source>
        <dbReference type="Pfam" id="PF09722"/>
    </source>
</evidence>